<sequence length="147" mass="16117">MRARERRRTAWLVSDAGVLVGAGTGTWWRADWVAALGSTGSTTAFKGRAEWVEHGFDGNGLGFCNAGIDGDLKTHGVGRTDRRHGLINKLLWARAVCDVIIVAGLWRSTPALQIWAAAQARAFLLFFSSYFVSSRALFISCVFFSCF</sequence>
<name>A0AAW1Y5K3_RUBAR</name>
<evidence type="ECO:0000313" key="2">
    <source>
        <dbReference type="EMBL" id="KAK9943676.1"/>
    </source>
</evidence>
<keyword evidence="1" id="KW-1133">Transmembrane helix</keyword>
<proteinExistence type="predicted"/>
<feature type="transmembrane region" description="Helical" evidence="1">
    <location>
        <begin position="120"/>
        <end position="144"/>
    </location>
</feature>
<organism evidence="2 3">
    <name type="scientific">Rubus argutus</name>
    <name type="common">Southern blackberry</name>
    <dbReference type="NCBI Taxonomy" id="59490"/>
    <lineage>
        <taxon>Eukaryota</taxon>
        <taxon>Viridiplantae</taxon>
        <taxon>Streptophyta</taxon>
        <taxon>Embryophyta</taxon>
        <taxon>Tracheophyta</taxon>
        <taxon>Spermatophyta</taxon>
        <taxon>Magnoliopsida</taxon>
        <taxon>eudicotyledons</taxon>
        <taxon>Gunneridae</taxon>
        <taxon>Pentapetalae</taxon>
        <taxon>rosids</taxon>
        <taxon>fabids</taxon>
        <taxon>Rosales</taxon>
        <taxon>Rosaceae</taxon>
        <taxon>Rosoideae</taxon>
        <taxon>Rosoideae incertae sedis</taxon>
        <taxon>Rubus</taxon>
    </lineage>
</organism>
<dbReference type="EMBL" id="JBEDUW010000002">
    <property type="protein sequence ID" value="KAK9943676.1"/>
    <property type="molecule type" value="Genomic_DNA"/>
</dbReference>
<keyword evidence="1" id="KW-0472">Membrane</keyword>
<protein>
    <submittedName>
        <fullName evidence="2">Uncharacterized protein</fullName>
    </submittedName>
</protein>
<evidence type="ECO:0000256" key="1">
    <source>
        <dbReference type="SAM" id="Phobius"/>
    </source>
</evidence>
<gene>
    <name evidence="2" type="ORF">M0R45_009277</name>
</gene>
<comment type="caution">
    <text evidence="2">The sequence shown here is derived from an EMBL/GenBank/DDBJ whole genome shotgun (WGS) entry which is preliminary data.</text>
</comment>
<evidence type="ECO:0000313" key="3">
    <source>
        <dbReference type="Proteomes" id="UP001457282"/>
    </source>
</evidence>
<dbReference type="AlphaFoldDB" id="A0AAW1Y5K3"/>
<keyword evidence="3" id="KW-1185">Reference proteome</keyword>
<reference evidence="2 3" key="1">
    <citation type="journal article" date="2023" name="G3 (Bethesda)">
        <title>A chromosome-length genome assembly and annotation of blackberry (Rubus argutus, cv. 'Hillquist').</title>
        <authorList>
            <person name="Bruna T."/>
            <person name="Aryal R."/>
            <person name="Dudchenko O."/>
            <person name="Sargent D.J."/>
            <person name="Mead D."/>
            <person name="Buti M."/>
            <person name="Cavallini A."/>
            <person name="Hytonen T."/>
            <person name="Andres J."/>
            <person name="Pham M."/>
            <person name="Weisz D."/>
            <person name="Mascagni F."/>
            <person name="Usai G."/>
            <person name="Natali L."/>
            <person name="Bassil N."/>
            <person name="Fernandez G.E."/>
            <person name="Lomsadze A."/>
            <person name="Armour M."/>
            <person name="Olukolu B."/>
            <person name="Poorten T."/>
            <person name="Britton C."/>
            <person name="Davik J."/>
            <person name="Ashrafi H."/>
            <person name="Aiden E.L."/>
            <person name="Borodovsky M."/>
            <person name="Worthington M."/>
        </authorList>
    </citation>
    <scope>NUCLEOTIDE SEQUENCE [LARGE SCALE GENOMIC DNA]</scope>
    <source>
        <strain evidence="2">PI 553951</strain>
    </source>
</reference>
<feature type="transmembrane region" description="Helical" evidence="1">
    <location>
        <begin position="91"/>
        <end position="108"/>
    </location>
</feature>
<dbReference type="Proteomes" id="UP001457282">
    <property type="component" value="Unassembled WGS sequence"/>
</dbReference>
<keyword evidence="1" id="KW-0812">Transmembrane</keyword>
<accession>A0AAW1Y5K3</accession>